<dbReference type="PROSITE" id="PS51186">
    <property type="entry name" value="GNAT"/>
    <property type="match status" value="1"/>
</dbReference>
<protein>
    <submittedName>
        <fullName evidence="2">RimJ/RimL family protein N-acetyltransferase</fullName>
    </submittedName>
</protein>
<keyword evidence="2" id="KW-0808">Transferase</keyword>
<dbReference type="InterPro" id="IPR016181">
    <property type="entry name" value="Acyl_CoA_acyltransferase"/>
</dbReference>
<evidence type="ECO:0000259" key="1">
    <source>
        <dbReference type="PROSITE" id="PS51186"/>
    </source>
</evidence>
<feature type="domain" description="N-acetyltransferase" evidence="1">
    <location>
        <begin position="10"/>
        <end position="166"/>
    </location>
</feature>
<dbReference type="Proteomes" id="UP000237662">
    <property type="component" value="Unassembled WGS sequence"/>
</dbReference>
<dbReference type="SUPFAM" id="SSF55729">
    <property type="entry name" value="Acyl-CoA N-acyltransferases (Nat)"/>
    <property type="match status" value="1"/>
</dbReference>
<organism evidence="2 3">
    <name type="scientific">Neolewinella xylanilytica</name>
    <dbReference type="NCBI Taxonomy" id="1514080"/>
    <lineage>
        <taxon>Bacteria</taxon>
        <taxon>Pseudomonadati</taxon>
        <taxon>Bacteroidota</taxon>
        <taxon>Saprospiria</taxon>
        <taxon>Saprospirales</taxon>
        <taxon>Lewinellaceae</taxon>
        <taxon>Neolewinella</taxon>
    </lineage>
</organism>
<dbReference type="AlphaFoldDB" id="A0A2S6I9G6"/>
<dbReference type="Gene3D" id="3.40.630.30">
    <property type="match status" value="1"/>
</dbReference>
<dbReference type="RefSeq" id="WP_104418713.1">
    <property type="nucleotide sequence ID" value="NZ_PTJC01000005.1"/>
</dbReference>
<accession>A0A2S6I9G6</accession>
<keyword evidence="3" id="KW-1185">Reference proteome</keyword>
<dbReference type="PANTHER" id="PTHR43792:SF1">
    <property type="entry name" value="N-ACETYLTRANSFERASE DOMAIN-CONTAINING PROTEIN"/>
    <property type="match status" value="1"/>
</dbReference>
<sequence length="177" mass="19569">MDEWIRTPRLILRRARESDAPFFLALLNSPGWLRYIGDRNVRTEVAAAAYIRDRVIPGYDQPGHGSYLVVPKDLPSPVGFVGVFRRDGLPAPDFGFAFLADGQGRGFAYEASQYLLATPGILSLPELLAISLPENGRSIRLLGRLGFVLEGEAEIEPGKPMLRFRWAGMAQPEGKPC</sequence>
<proteinExistence type="predicted"/>
<dbReference type="GO" id="GO:0016747">
    <property type="term" value="F:acyltransferase activity, transferring groups other than amino-acyl groups"/>
    <property type="evidence" value="ECO:0007669"/>
    <property type="project" value="InterPro"/>
</dbReference>
<evidence type="ECO:0000313" key="3">
    <source>
        <dbReference type="Proteomes" id="UP000237662"/>
    </source>
</evidence>
<dbReference type="InterPro" id="IPR000182">
    <property type="entry name" value="GNAT_dom"/>
</dbReference>
<dbReference type="Pfam" id="PF13302">
    <property type="entry name" value="Acetyltransf_3"/>
    <property type="match status" value="1"/>
</dbReference>
<name>A0A2S6I9G6_9BACT</name>
<comment type="caution">
    <text evidence="2">The sequence shown here is derived from an EMBL/GenBank/DDBJ whole genome shotgun (WGS) entry which is preliminary data.</text>
</comment>
<reference evidence="2 3" key="1">
    <citation type="submission" date="2018-02" db="EMBL/GenBank/DDBJ databases">
        <title>Genomic Encyclopedia of Archaeal and Bacterial Type Strains, Phase II (KMG-II): from individual species to whole genera.</title>
        <authorList>
            <person name="Goeker M."/>
        </authorList>
    </citation>
    <scope>NUCLEOTIDE SEQUENCE [LARGE SCALE GENOMIC DNA]</scope>
    <source>
        <strain evidence="2 3">DSM 29526</strain>
    </source>
</reference>
<dbReference type="InterPro" id="IPR051531">
    <property type="entry name" value="N-acetyltransferase"/>
</dbReference>
<evidence type="ECO:0000313" key="2">
    <source>
        <dbReference type="EMBL" id="PPK88140.1"/>
    </source>
</evidence>
<dbReference type="OrthoDB" id="9798081at2"/>
<dbReference type="PANTHER" id="PTHR43792">
    <property type="entry name" value="GNAT FAMILY, PUTATIVE (AFU_ORTHOLOGUE AFUA_3G00765)-RELATED-RELATED"/>
    <property type="match status" value="1"/>
</dbReference>
<gene>
    <name evidence="2" type="ORF">CLV84_1105</name>
</gene>
<dbReference type="EMBL" id="PTJC01000005">
    <property type="protein sequence ID" value="PPK88140.1"/>
    <property type="molecule type" value="Genomic_DNA"/>
</dbReference>